<dbReference type="GO" id="GO:0052689">
    <property type="term" value="F:carboxylic ester hydrolase activity"/>
    <property type="evidence" value="ECO:0007669"/>
    <property type="project" value="TreeGrafter"/>
</dbReference>
<name>A0A168KXM9_9BACL</name>
<dbReference type="PANTHER" id="PTHR43265:SF1">
    <property type="entry name" value="ESTERASE ESTD"/>
    <property type="match status" value="1"/>
</dbReference>
<protein>
    <recommendedName>
        <fullName evidence="6">Hydrolase</fullName>
    </recommendedName>
</protein>
<dbReference type="OrthoDB" id="9809549at2"/>
<dbReference type="InterPro" id="IPR036582">
    <property type="entry name" value="Mao_N_sf"/>
</dbReference>
<dbReference type="PANTHER" id="PTHR43265">
    <property type="entry name" value="ESTERASE ESTD"/>
    <property type="match status" value="1"/>
</dbReference>
<dbReference type="EMBL" id="LVJI01000035">
    <property type="protein sequence ID" value="OAB42594.1"/>
    <property type="molecule type" value="Genomic_DNA"/>
</dbReference>
<feature type="domain" description="Copper amine oxidase-like N-terminal" evidence="2">
    <location>
        <begin position="27"/>
        <end position="112"/>
    </location>
</feature>
<dbReference type="AlphaFoldDB" id="A0A168KXM9"/>
<dbReference type="InterPro" id="IPR029058">
    <property type="entry name" value="AB_hydrolase_fold"/>
</dbReference>
<dbReference type="Gene3D" id="3.30.457.10">
    <property type="entry name" value="Copper amine oxidase-like, N-terminal domain"/>
    <property type="match status" value="1"/>
</dbReference>
<feature type="domain" description="AB hydrolase-1" evidence="3">
    <location>
        <begin position="260"/>
        <end position="501"/>
    </location>
</feature>
<dbReference type="Pfam" id="PF12697">
    <property type="entry name" value="Abhydrolase_6"/>
    <property type="match status" value="1"/>
</dbReference>
<evidence type="ECO:0000259" key="3">
    <source>
        <dbReference type="Pfam" id="PF12697"/>
    </source>
</evidence>
<comment type="caution">
    <text evidence="4">The sequence shown here is derived from an EMBL/GenBank/DDBJ whole genome shotgun (WGS) entry which is preliminary data.</text>
</comment>
<dbReference type="Proteomes" id="UP000077355">
    <property type="component" value="Unassembled WGS sequence"/>
</dbReference>
<reference evidence="4 5" key="1">
    <citation type="submission" date="2016-03" db="EMBL/GenBank/DDBJ databases">
        <title>Draft genome sequence of Paenibacillus antarcticus CECT 5836.</title>
        <authorList>
            <person name="Shin S.-K."/>
            <person name="Yi H."/>
        </authorList>
    </citation>
    <scope>NUCLEOTIDE SEQUENCE [LARGE SCALE GENOMIC DNA]</scope>
    <source>
        <strain evidence="4 5">CECT 5836</strain>
    </source>
</reference>
<dbReference type="InterPro" id="IPR012854">
    <property type="entry name" value="Cu_amine_oxidase-like_N"/>
</dbReference>
<feature type="signal peptide" evidence="1">
    <location>
        <begin position="1"/>
        <end position="29"/>
    </location>
</feature>
<proteinExistence type="predicted"/>
<evidence type="ECO:0008006" key="6">
    <source>
        <dbReference type="Google" id="ProtNLM"/>
    </source>
</evidence>
<evidence type="ECO:0000259" key="2">
    <source>
        <dbReference type="Pfam" id="PF07833"/>
    </source>
</evidence>
<dbReference type="SUPFAM" id="SSF53474">
    <property type="entry name" value="alpha/beta-Hydrolases"/>
    <property type="match status" value="1"/>
</dbReference>
<dbReference type="InterPro" id="IPR053145">
    <property type="entry name" value="AB_hydrolase_Est10"/>
</dbReference>
<evidence type="ECO:0000313" key="5">
    <source>
        <dbReference type="Proteomes" id="UP000077355"/>
    </source>
</evidence>
<gene>
    <name evidence="4" type="ORF">PBAT_20080</name>
</gene>
<dbReference type="SUPFAM" id="SSF55383">
    <property type="entry name" value="Copper amine oxidase, domain N"/>
    <property type="match status" value="1"/>
</dbReference>
<keyword evidence="5" id="KW-1185">Reference proteome</keyword>
<evidence type="ECO:0000256" key="1">
    <source>
        <dbReference type="SAM" id="SignalP"/>
    </source>
</evidence>
<organism evidence="4 5">
    <name type="scientific">Paenibacillus antarcticus</name>
    <dbReference type="NCBI Taxonomy" id="253703"/>
    <lineage>
        <taxon>Bacteria</taxon>
        <taxon>Bacillati</taxon>
        <taxon>Bacillota</taxon>
        <taxon>Bacilli</taxon>
        <taxon>Bacillales</taxon>
        <taxon>Paenibacillaceae</taxon>
        <taxon>Paenibacillus</taxon>
    </lineage>
</organism>
<feature type="chain" id="PRO_5007898616" description="Hydrolase" evidence="1">
    <location>
        <begin position="30"/>
        <end position="535"/>
    </location>
</feature>
<accession>A0A168KXM9</accession>
<keyword evidence="1" id="KW-0732">Signal</keyword>
<dbReference type="Gene3D" id="3.40.50.1820">
    <property type="entry name" value="alpha/beta hydrolase"/>
    <property type="match status" value="1"/>
</dbReference>
<evidence type="ECO:0000313" key="4">
    <source>
        <dbReference type="EMBL" id="OAB42594.1"/>
    </source>
</evidence>
<dbReference type="Pfam" id="PF07833">
    <property type="entry name" value="Cu_amine_oxidN1"/>
    <property type="match status" value="1"/>
</dbReference>
<dbReference type="InterPro" id="IPR000073">
    <property type="entry name" value="AB_hydrolase_1"/>
</dbReference>
<sequence>MIMKNKVIRSITLASIALSLAIPMASVSAASLQKETIVPVRETAKNLGVEVKWDQTSHTITLTKDTTTLILTIGNSQAIVNGKSIALAGPLRIVSNQAVMPVEFITNVFASKEAASTDTSDLFFDQIKAGNGTKAAEYLSPTLKQTLPTQMLDTLWGNSEKAYGEAIGEPLKSEKTNAIHRNVTYNIKSTIIPFSITLRLNQEGQIDDLNIAAATPSTYQKPSYDNPASYTEQEVTVGSGTLALPGTLSMPVGKGPFPALVLVHGSGISDRDSSAGGAKPLRDLAVGLAAKGIAVLRYDKVTYEHTLKVATTPKFTLKNETVDHAISAVALLKSNPMIASSDIYVAGHSQGGFAMPLIVAADTGGDIAGTIILAGPSSPYVDVLAVQLKEIISRMKGLGQDTAPYEAQVAMWSSVISTVNDPQYSVDHLPENFPIQPAYWWFEQRDYKPTDLAKKQSGHMLVLQGENDVQVPLSEFNTWKSELKNRPDVEYKSYPNVTHLLNAYSGVSTGQEYALPSNVSSNIIDDIATWIKKSK</sequence>